<evidence type="ECO:0000256" key="3">
    <source>
        <dbReference type="ARBA" id="ARBA00022741"/>
    </source>
</evidence>
<dbReference type="Gene3D" id="1.10.510.10">
    <property type="entry name" value="Transferase(Phosphotransferase) domain 1"/>
    <property type="match status" value="1"/>
</dbReference>
<dbReference type="GO" id="GO:0004674">
    <property type="term" value="F:protein serine/threonine kinase activity"/>
    <property type="evidence" value="ECO:0007669"/>
    <property type="project" value="UniProtKB-KW"/>
</dbReference>
<evidence type="ECO:0000313" key="8">
    <source>
        <dbReference type="Proteomes" id="UP000243975"/>
    </source>
</evidence>
<keyword evidence="4" id="KW-0418">Kinase</keyword>
<dbReference type="GO" id="GO:0005524">
    <property type="term" value="F:ATP binding"/>
    <property type="evidence" value="ECO:0007669"/>
    <property type="project" value="UniProtKB-KW"/>
</dbReference>
<sequence>MSSEEFHHLKVHLKDIASATDNFDRQKLIGHGGFRSVYKGELSLPKGKCMIAFKRLDPKYGQGNDEFWKEVIMLSKYRHENLVSLLCFCDEGHERILGYEFASRGSLDHYLSDVSLTWTQLMCGRLCYKYRDGRINEILVGVWKNHYDENRLDDIVSSDLKKQTDSNSLMTFSAIASRCLNRNRKERPTMLEIVKELEVALAKQKLSQTSRSLVELGRLAKPPLVYESREELLSLLSNGFRHNDTTWLSINKDKRVYETISIIKCITDDEIEDLEVIEDGNSRFDYVIEDAPDFKLKISTQFLIPSVTYNINLVYKFEQSDHGTCVPYKYKLDEEADYSGPFIAQVRKDGWLVTQLYQFTCTQREHHFTIECLTLASVECQILEGIEFCHVEYETEEKKKVNIQSMSNVSNTDWEQKFPIDYIDLIKLSKTTIQWTTKEELYSVLRQGFLIDNGEKKRLMISPRAVLDVDEWILKSSLFLESRSRFDVVAESRGRKSFTVKCKIRSRVLSPQTTYSCHLIYKLPENYSLLQCVVEVNRWNLRDLLRSPWYIYLAPPHTPIIGSNVDGIPSCTRKIEGHPKMRKDGWMECRIWKVSPSIMGTIRMNLLFSKAEEENENETIVDLIVQGIEFRPM</sequence>
<evidence type="ECO:0000256" key="5">
    <source>
        <dbReference type="ARBA" id="ARBA00022840"/>
    </source>
</evidence>
<dbReference type="Gramene" id="KVH91677">
    <property type="protein sequence ID" value="KVH91677"/>
    <property type="gene ID" value="Ccrd_006305"/>
</dbReference>
<dbReference type="InterPro" id="IPR045272">
    <property type="entry name" value="ANXUR1/2-like"/>
</dbReference>
<keyword evidence="3" id="KW-0547">Nucleotide-binding</keyword>
<dbReference type="Gene3D" id="3.30.200.20">
    <property type="entry name" value="Phosphorylase Kinase, domain 1"/>
    <property type="match status" value="1"/>
</dbReference>
<evidence type="ECO:0000256" key="1">
    <source>
        <dbReference type="ARBA" id="ARBA00022527"/>
    </source>
</evidence>
<dbReference type="Pfam" id="PF07714">
    <property type="entry name" value="PK_Tyr_Ser-Thr"/>
    <property type="match status" value="1"/>
</dbReference>
<dbReference type="SUPFAM" id="SSF56112">
    <property type="entry name" value="Protein kinase-like (PK-like)"/>
    <property type="match status" value="1"/>
</dbReference>
<dbReference type="PROSITE" id="PS50011">
    <property type="entry name" value="PROTEIN_KINASE_DOM"/>
    <property type="match status" value="1"/>
</dbReference>
<dbReference type="GO" id="GO:0005886">
    <property type="term" value="C:plasma membrane"/>
    <property type="evidence" value="ECO:0007669"/>
    <property type="project" value="TreeGrafter"/>
</dbReference>
<dbReference type="PANTHER" id="PTHR27003:SF467">
    <property type="entry name" value="PROTEIN KINASE DOMAIN-CONTAINING PROTEIN"/>
    <property type="match status" value="1"/>
</dbReference>
<dbReference type="PANTHER" id="PTHR27003">
    <property type="entry name" value="OS07G0166700 PROTEIN"/>
    <property type="match status" value="1"/>
</dbReference>
<dbReference type="InterPro" id="IPR011009">
    <property type="entry name" value="Kinase-like_dom_sf"/>
</dbReference>
<dbReference type="EMBL" id="LEKV01004912">
    <property type="protein sequence ID" value="KVH91677.1"/>
    <property type="molecule type" value="Genomic_DNA"/>
</dbReference>
<name>A0A118JUF8_CYNCS</name>
<evidence type="ECO:0000256" key="4">
    <source>
        <dbReference type="ARBA" id="ARBA00022777"/>
    </source>
</evidence>
<evidence type="ECO:0000256" key="2">
    <source>
        <dbReference type="ARBA" id="ARBA00022679"/>
    </source>
</evidence>
<feature type="domain" description="Protein kinase" evidence="6">
    <location>
        <begin position="23"/>
        <end position="307"/>
    </location>
</feature>
<accession>A0A118JUF8</accession>
<comment type="caution">
    <text evidence="7">The sequence shown here is derived from an EMBL/GenBank/DDBJ whole genome shotgun (WGS) entry which is preliminary data.</text>
</comment>
<keyword evidence="5" id="KW-0067">ATP-binding</keyword>
<keyword evidence="1" id="KW-0723">Serine/threonine-protein kinase</keyword>
<dbReference type="GO" id="GO:0009506">
    <property type="term" value="C:plasmodesma"/>
    <property type="evidence" value="ECO:0007669"/>
    <property type="project" value="TreeGrafter"/>
</dbReference>
<keyword evidence="8" id="KW-1185">Reference proteome</keyword>
<dbReference type="Pfam" id="PF14299">
    <property type="entry name" value="PP2"/>
    <property type="match status" value="1"/>
</dbReference>
<dbReference type="InterPro" id="IPR000719">
    <property type="entry name" value="Prot_kinase_dom"/>
</dbReference>
<proteinExistence type="predicted"/>
<keyword evidence="2" id="KW-0808">Transferase</keyword>
<reference evidence="7 8" key="1">
    <citation type="journal article" date="2016" name="Sci. Rep.">
        <title>The genome sequence of the outbreeding globe artichoke constructed de novo incorporating a phase-aware low-pass sequencing strategy of F1 progeny.</title>
        <authorList>
            <person name="Scaglione D."/>
            <person name="Reyes-Chin-Wo S."/>
            <person name="Acquadro A."/>
            <person name="Froenicke L."/>
            <person name="Portis E."/>
            <person name="Beitel C."/>
            <person name="Tirone M."/>
            <person name="Mauro R."/>
            <person name="Lo Monaco A."/>
            <person name="Mauromicale G."/>
            <person name="Faccioli P."/>
            <person name="Cattivelli L."/>
            <person name="Rieseberg L."/>
            <person name="Michelmore R."/>
            <person name="Lanteri S."/>
        </authorList>
    </citation>
    <scope>NUCLEOTIDE SEQUENCE [LARGE SCALE GENOMIC DNA]</scope>
    <source>
        <strain evidence="7">2C</strain>
    </source>
</reference>
<evidence type="ECO:0000313" key="7">
    <source>
        <dbReference type="EMBL" id="KVH91677.1"/>
    </source>
</evidence>
<dbReference type="AlphaFoldDB" id="A0A118JUF8"/>
<dbReference type="InterPro" id="IPR001245">
    <property type="entry name" value="Ser-Thr/Tyr_kinase_cat_dom"/>
</dbReference>
<dbReference type="FunFam" id="3.30.200.20:FF:000039">
    <property type="entry name" value="receptor-like protein kinase FERONIA"/>
    <property type="match status" value="1"/>
</dbReference>
<dbReference type="Proteomes" id="UP000243975">
    <property type="component" value="Unassembled WGS sequence"/>
</dbReference>
<gene>
    <name evidence="7" type="ORF">Ccrd_006305</name>
</gene>
<dbReference type="InterPro" id="IPR025886">
    <property type="entry name" value="PP2-like"/>
</dbReference>
<protein>
    <submittedName>
        <fullName evidence="7">Concanavalin A-like lectin/glucanase, subgroup</fullName>
    </submittedName>
</protein>
<dbReference type="GO" id="GO:0004714">
    <property type="term" value="F:transmembrane receptor protein tyrosine kinase activity"/>
    <property type="evidence" value="ECO:0007669"/>
    <property type="project" value="InterPro"/>
</dbReference>
<evidence type="ECO:0000259" key="6">
    <source>
        <dbReference type="PROSITE" id="PS50011"/>
    </source>
</evidence>
<organism evidence="7 8">
    <name type="scientific">Cynara cardunculus var. scolymus</name>
    <name type="common">Globe artichoke</name>
    <name type="synonym">Cynara scolymus</name>
    <dbReference type="NCBI Taxonomy" id="59895"/>
    <lineage>
        <taxon>Eukaryota</taxon>
        <taxon>Viridiplantae</taxon>
        <taxon>Streptophyta</taxon>
        <taxon>Embryophyta</taxon>
        <taxon>Tracheophyta</taxon>
        <taxon>Spermatophyta</taxon>
        <taxon>Magnoliopsida</taxon>
        <taxon>eudicotyledons</taxon>
        <taxon>Gunneridae</taxon>
        <taxon>Pentapetalae</taxon>
        <taxon>asterids</taxon>
        <taxon>campanulids</taxon>
        <taxon>Asterales</taxon>
        <taxon>Asteraceae</taxon>
        <taxon>Carduoideae</taxon>
        <taxon>Cardueae</taxon>
        <taxon>Carduinae</taxon>
        <taxon>Cynara</taxon>
    </lineage>
</organism>